<name>A0ABY5Z3Z3_9ACTN</name>
<feature type="region of interest" description="Disordered" evidence="1">
    <location>
        <begin position="88"/>
        <end position="108"/>
    </location>
</feature>
<keyword evidence="3" id="KW-1185">Reference proteome</keyword>
<evidence type="ECO:0000256" key="1">
    <source>
        <dbReference type="SAM" id="MobiDB-lite"/>
    </source>
</evidence>
<evidence type="ECO:0000313" key="2">
    <source>
        <dbReference type="EMBL" id="UWZ36364.1"/>
    </source>
</evidence>
<organism evidence="2 3">
    <name type="scientific">Dactylosporangium roseum</name>
    <dbReference type="NCBI Taxonomy" id="47989"/>
    <lineage>
        <taxon>Bacteria</taxon>
        <taxon>Bacillati</taxon>
        <taxon>Actinomycetota</taxon>
        <taxon>Actinomycetes</taxon>
        <taxon>Micromonosporales</taxon>
        <taxon>Micromonosporaceae</taxon>
        <taxon>Dactylosporangium</taxon>
    </lineage>
</organism>
<evidence type="ECO:0000313" key="3">
    <source>
        <dbReference type="Proteomes" id="UP001058271"/>
    </source>
</evidence>
<protein>
    <recommendedName>
        <fullName evidence="4">Orc1-like AAA ATPase domain-containing protein</fullName>
    </recommendedName>
</protein>
<accession>A0ABY5Z3Z3</accession>
<proteinExistence type="predicted"/>
<dbReference type="RefSeq" id="WP_260725695.1">
    <property type="nucleotide sequence ID" value="NZ_BAAABS010000068.1"/>
</dbReference>
<evidence type="ECO:0008006" key="4">
    <source>
        <dbReference type="Google" id="ProtNLM"/>
    </source>
</evidence>
<dbReference type="EMBL" id="CP073721">
    <property type="protein sequence ID" value="UWZ36364.1"/>
    <property type="molecule type" value="Genomic_DNA"/>
</dbReference>
<sequence>MTTFVGIAINGATGDDKHWPGPLRLIQTHAWPSVIVLTVVGIVVAIPLWRLSSESGDDAAPGISVGSGNVSQVTGSGTTNVTNIFGDVHHGSRQATPTSPEPAGDDRDVPGLPEFVPGTLHDRRNLLGDLTAKMTQPDGVFVELVGVPGIGKTAIVAELLRKRPDNVAPGYLAVRRNPE</sequence>
<gene>
    <name evidence="2" type="ORF">Drose_35915</name>
</gene>
<reference evidence="2" key="1">
    <citation type="submission" date="2021-04" db="EMBL/GenBank/DDBJ databases">
        <title>Biosynthetic gene clusters of Dactylosporangioum roseum.</title>
        <authorList>
            <person name="Hartkoorn R.C."/>
            <person name="Beaudoing E."/>
            <person name="Hot D."/>
            <person name="Moureu S."/>
        </authorList>
    </citation>
    <scope>NUCLEOTIDE SEQUENCE</scope>
    <source>
        <strain evidence="2">NRRL B-16295</strain>
    </source>
</reference>
<dbReference type="Proteomes" id="UP001058271">
    <property type="component" value="Chromosome"/>
</dbReference>